<comment type="subcellular location">
    <subcellularLocation>
        <location evidence="1">Cell outer membrane</location>
    </subcellularLocation>
</comment>
<dbReference type="CDD" id="cd08977">
    <property type="entry name" value="SusD"/>
    <property type="match status" value="1"/>
</dbReference>
<dbReference type="SUPFAM" id="SSF48452">
    <property type="entry name" value="TPR-like"/>
    <property type="match status" value="1"/>
</dbReference>
<evidence type="ECO:0000259" key="6">
    <source>
        <dbReference type="Pfam" id="PF07980"/>
    </source>
</evidence>
<dbReference type="EMBL" id="ABIB01000010">
    <property type="protein sequence ID" value="EDP95156.1"/>
    <property type="molecule type" value="Genomic_DNA"/>
</dbReference>
<dbReference type="InterPro" id="IPR033985">
    <property type="entry name" value="SusD-like_N"/>
</dbReference>
<evidence type="ECO:0000313" key="8">
    <source>
        <dbReference type="EMBL" id="EDP95156.1"/>
    </source>
</evidence>
<feature type="domain" description="SusD-like N-terminal" evidence="7">
    <location>
        <begin position="7"/>
        <end position="213"/>
    </location>
</feature>
<keyword evidence="3" id="KW-0732">Signal</keyword>
<evidence type="ECO:0000313" key="9">
    <source>
        <dbReference type="Proteomes" id="UP000002945"/>
    </source>
</evidence>
<keyword evidence="5" id="KW-0998">Cell outer membrane</keyword>
<accession>A9E598</accession>
<protein>
    <submittedName>
        <fullName evidence="8">Putative outer membrane protein probably involved in nutrient binding</fullName>
    </submittedName>
</protein>
<organism evidence="8 9">
    <name type="scientific">Kordia algicida OT-1</name>
    <dbReference type="NCBI Taxonomy" id="391587"/>
    <lineage>
        <taxon>Bacteria</taxon>
        <taxon>Pseudomonadati</taxon>
        <taxon>Bacteroidota</taxon>
        <taxon>Flavobacteriia</taxon>
        <taxon>Flavobacteriales</taxon>
        <taxon>Flavobacteriaceae</taxon>
        <taxon>Kordia</taxon>
    </lineage>
</organism>
<dbReference type="InterPro" id="IPR012944">
    <property type="entry name" value="SusD_RagB_dom"/>
</dbReference>
<gene>
    <name evidence="8" type="ORF">KAOT1_06722</name>
</gene>
<comment type="similarity">
    <text evidence="2">Belongs to the SusD family.</text>
</comment>
<evidence type="ECO:0000259" key="7">
    <source>
        <dbReference type="Pfam" id="PF14322"/>
    </source>
</evidence>
<evidence type="ECO:0000256" key="4">
    <source>
        <dbReference type="ARBA" id="ARBA00023136"/>
    </source>
</evidence>
<keyword evidence="4" id="KW-0472">Membrane</keyword>
<dbReference type="Pfam" id="PF14322">
    <property type="entry name" value="SusD-like_3"/>
    <property type="match status" value="1"/>
</dbReference>
<evidence type="ECO:0000256" key="1">
    <source>
        <dbReference type="ARBA" id="ARBA00004442"/>
    </source>
</evidence>
<evidence type="ECO:0000256" key="5">
    <source>
        <dbReference type="ARBA" id="ARBA00023237"/>
    </source>
</evidence>
<dbReference type="HOGENOM" id="CLU_015553_1_3_10"/>
<reference evidence="8 9" key="1">
    <citation type="journal article" date="2011" name="J. Bacteriol.">
        <title>Genome sequence of the algicidal bacterium Kordia algicida OT-1.</title>
        <authorList>
            <person name="Lee H.S."/>
            <person name="Kang S.G."/>
            <person name="Kwon K.K."/>
            <person name="Lee J.H."/>
            <person name="Kim S.J."/>
        </authorList>
    </citation>
    <scope>NUCLEOTIDE SEQUENCE [LARGE SCALE GENOMIC DNA]</scope>
    <source>
        <strain evidence="8 9">OT-1</strain>
    </source>
</reference>
<proteinExistence type="inferred from homology"/>
<evidence type="ECO:0000256" key="2">
    <source>
        <dbReference type="ARBA" id="ARBA00006275"/>
    </source>
</evidence>
<feature type="domain" description="RagB/SusD" evidence="6">
    <location>
        <begin position="337"/>
        <end position="462"/>
    </location>
</feature>
<dbReference type="Proteomes" id="UP000002945">
    <property type="component" value="Unassembled WGS sequence"/>
</dbReference>
<dbReference type="GO" id="GO:0009279">
    <property type="term" value="C:cell outer membrane"/>
    <property type="evidence" value="ECO:0007669"/>
    <property type="project" value="UniProtKB-SubCell"/>
</dbReference>
<evidence type="ECO:0000256" key="3">
    <source>
        <dbReference type="ARBA" id="ARBA00022729"/>
    </source>
</evidence>
<dbReference type="AlphaFoldDB" id="A9E598"/>
<sequence length="488" mass="54761">MGCSDDFVEVEPAGSNADNYFNSQEDYENALIGAYDLLQATFWNVLVGIIASDDYAAGGDPFNYDQPTLQNINLMIQTPSDENQLRDIWGLMYAGLNRANYVLEFKDKTDFPGREQLIAEAYFLRAYFTFELVKHFGNIPLKTEDRGGVLRIVNERVIAEDEFGMTRVADIATAYQIIEEDLKEAIANLPVTHDLPYRATKGAAQALLGKVYLYHGTYDASKFSDAAIVLNQVISGNQYSLTTGADYSVLFEGAGENGSESVFEIQYTGVEGASWSCITCSQGTYFPKFCGPRSPYDNPEFDAGWGFCLPSQDLYDLFDDNDMRRNVTFYDLRDAQDTYSQGRDDTGLFNRKYMPRKGDRNLSSDPLNYPQNYRSIRYADVLLMAAEAEAQSGGANAENYLNAVRARAYGDNSHDYTGSEGDLLEAIYNERRKELAGEGHRFFDLVRTNKAANTIDGFQVNKNEVFPIPLIELQLANAMERWGQNPGY</sequence>
<dbReference type="STRING" id="391587.KAOT1_06722"/>
<dbReference type="Gene3D" id="1.25.40.390">
    <property type="match status" value="1"/>
</dbReference>
<dbReference type="InterPro" id="IPR011990">
    <property type="entry name" value="TPR-like_helical_dom_sf"/>
</dbReference>
<comment type="caution">
    <text evidence="8">The sequence shown here is derived from an EMBL/GenBank/DDBJ whole genome shotgun (WGS) entry which is preliminary data.</text>
</comment>
<dbReference type="Pfam" id="PF07980">
    <property type="entry name" value="SusD_RagB"/>
    <property type="match status" value="1"/>
</dbReference>
<dbReference type="eggNOG" id="COG0446">
    <property type="taxonomic scope" value="Bacteria"/>
</dbReference>
<name>A9E598_9FLAO</name>
<keyword evidence="9" id="KW-1185">Reference proteome</keyword>